<dbReference type="OrthoDB" id="7784409at2"/>
<reference evidence="7 8" key="1">
    <citation type="submission" date="2018-04" db="EMBL/GenBank/DDBJ databases">
        <title>Genome sequencing of Gemmobacter.</title>
        <authorList>
            <person name="Yi H."/>
            <person name="Baek M.-G."/>
        </authorList>
    </citation>
    <scope>NUCLEOTIDE SEQUENCE [LARGE SCALE GENOMIC DNA]</scope>
    <source>
        <strain evidence="7 8">HYN0069</strain>
    </source>
</reference>
<evidence type="ECO:0000256" key="1">
    <source>
        <dbReference type="ARBA" id="ARBA00004167"/>
    </source>
</evidence>
<name>A0A2S0UQL8_9RHOB</name>
<protein>
    <submittedName>
        <fullName evidence="7">Translocation and assembly module protein TamB</fullName>
    </submittedName>
</protein>
<feature type="signal peptide" evidence="5">
    <location>
        <begin position="1"/>
        <end position="19"/>
    </location>
</feature>
<proteinExistence type="predicted"/>
<keyword evidence="2" id="KW-0812">Transmembrane</keyword>
<dbReference type="AlphaFoldDB" id="A0A2S0UQL8"/>
<evidence type="ECO:0000256" key="3">
    <source>
        <dbReference type="ARBA" id="ARBA00022989"/>
    </source>
</evidence>
<dbReference type="PANTHER" id="PTHR36985">
    <property type="entry name" value="TRANSLOCATION AND ASSEMBLY MODULE SUBUNIT TAMB"/>
    <property type="match status" value="1"/>
</dbReference>
<feature type="domain" description="Translocation and assembly module TamB C-terminal" evidence="6">
    <location>
        <begin position="830"/>
        <end position="1177"/>
    </location>
</feature>
<evidence type="ECO:0000256" key="2">
    <source>
        <dbReference type="ARBA" id="ARBA00022692"/>
    </source>
</evidence>
<evidence type="ECO:0000259" key="6">
    <source>
        <dbReference type="Pfam" id="PF04357"/>
    </source>
</evidence>
<dbReference type="InterPro" id="IPR007452">
    <property type="entry name" value="TamB_C"/>
</dbReference>
<dbReference type="Pfam" id="PF04357">
    <property type="entry name" value="TamB"/>
    <property type="match status" value="1"/>
</dbReference>
<keyword evidence="5" id="KW-0732">Signal</keyword>
<keyword evidence="8" id="KW-1185">Reference proteome</keyword>
<evidence type="ECO:0000256" key="4">
    <source>
        <dbReference type="ARBA" id="ARBA00023136"/>
    </source>
</evidence>
<keyword evidence="4" id="KW-0472">Membrane</keyword>
<keyword evidence="3" id="KW-1133">Transmembrane helix</keyword>
<gene>
    <name evidence="7" type="ORF">HYN69_17650</name>
</gene>
<dbReference type="GO" id="GO:0005886">
    <property type="term" value="C:plasma membrane"/>
    <property type="evidence" value="ECO:0007669"/>
    <property type="project" value="InterPro"/>
</dbReference>
<dbReference type="PANTHER" id="PTHR36985:SF1">
    <property type="entry name" value="TRANSLOCATION AND ASSEMBLY MODULE SUBUNIT TAMB"/>
    <property type="match status" value="1"/>
</dbReference>
<dbReference type="GO" id="GO:0009306">
    <property type="term" value="P:protein secretion"/>
    <property type="evidence" value="ECO:0007669"/>
    <property type="project" value="InterPro"/>
</dbReference>
<feature type="chain" id="PRO_5015720147" evidence="5">
    <location>
        <begin position="20"/>
        <end position="1177"/>
    </location>
</feature>
<dbReference type="EMBL" id="CP028918">
    <property type="protein sequence ID" value="AWB50087.1"/>
    <property type="molecule type" value="Genomic_DNA"/>
</dbReference>
<accession>A0A2S0UQL8</accession>
<sequence length="1177" mass="120275">MRKWLIAAAFALLPLASPAQDTAEADKSYLAALLEENLSGAGRQVTITGFSGALSSRATIQSLAIADATGVWITLNGVTLDWSRSALLRGVVDVTELSAREIILTRPPVSETAPSPEASGFSLPDLPVSIEIGRIAADRIVLGQTVLGEALEARLEASMSLSGGEGQAALVLERTDSGPQGKLTLDAAYSNETNQLVLNLQAAEAAGGIAVRKLGLPGAPATELSIKGTGPLDAFAADIGLRSDGADRLSGSVTVNATENGGRGFDADLSGDLAPLFLPQYAEFFGPEISLTARGESRADGVLDLQAFDLTAQAIRLSGAVQLGPDAVPLRLNVQGRLGLPDGSPVLLPLSGENETRVRSADISVGYNATVGTGWRGRISVEGLDRKGLRADRFTLNGAGSITQSNGRPATFDADFRFSGEGITPDDPALAAALGPVLSGNARLQAEQGANGLTINRLSLQGADYALTANGLLDGLDTGFKVAGKATATMQDLSRVSALAGRPLSGAATLEFEGEGSPLAGTFDILATLNGQDVTLNQPQADRLLSGPSRIVMAAARSTAGTQLKTLTVAAGALSASATGSITSAGTDLVADVTLGDLAALDPSWGGSLTGKVGFQGVPATGRITATATGTNLRVGQAQADRLIAGTSDLSLDLGLTDGRITINAARLTTPQLTASATGTASAERRDIDIDARLANLGLFLPQFPGPVTVSGSASDDGTGYDLNLRATGPGQIDTTVTGRMAQDFASANLAIRGSLQSGLISPFLSGRVISGPIRFDLGLNGPLALSSLSGTASLSGGRIADPRLAFGFESVSLNANLNAGRARVDAATNLTSGGRITASGSVALAAPFDANLQIALQGAILRDPRLFQTVANGNLTLTGPLTAGGLVAGRIALGETEIRIPSTGLGGTADLTDLRHVNESAAVRATRGRAGLLGVSGTGSGAQTRPLTLNLTISAPSQVFIRGRGLDAELGGELTLRGTTDNIQPAGAFSLIRGRLDILGRRLVLTEATMLLEGDFVPTLAIAASTESEGVTSIVRIDGPATSPDITFTSNPELPEEEVLSRLLFGRGLENLSPLQAAQLANAVATLAGRGGIGIIGRLRQGFGLDDFDVQTDATGATSLTLGKYLAKNVYTEVEVGQDGQSQINLNLDVSRSLTVRGSAGSGGQTGIGLFWERDY</sequence>
<comment type="subcellular location">
    <subcellularLocation>
        <location evidence="1">Membrane</location>
        <topology evidence="1">Single-pass membrane protein</topology>
    </subcellularLocation>
</comment>
<dbReference type="Proteomes" id="UP000244496">
    <property type="component" value="Chromosome"/>
</dbReference>
<dbReference type="RefSeq" id="WP_108436899.1">
    <property type="nucleotide sequence ID" value="NZ_CP028918.1"/>
</dbReference>
<evidence type="ECO:0000313" key="7">
    <source>
        <dbReference type="EMBL" id="AWB50087.1"/>
    </source>
</evidence>
<evidence type="ECO:0000313" key="8">
    <source>
        <dbReference type="Proteomes" id="UP000244496"/>
    </source>
</evidence>
<dbReference type="KEGG" id="geh:HYN69_17650"/>
<organism evidence="7 8">
    <name type="scientific">Paragemmobacter aquarius</name>
    <dbReference type="NCBI Taxonomy" id="2169400"/>
    <lineage>
        <taxon>Bacteria</taxon>
        <taxon>Pseudomonadati</taxon>
        <taxon>Pseudomonadota</taxon>
        <taxon>Alphaproteobacteria</taxon>
        <taxon>Rhodobacterales</taxon>
        <taxon>Paracoccaceae</taxon>
        <taxon>Paragemmobacter</taxon>
    </lineage>
</organism>
<evidence type="ECO:0000256" key="5">
    <source>
        <dbReference type="SAM" id="SignalP"/>
    </source>
</evidence>